<reference evidence="1 2" key="1">
    <citation type="submission" date="2018-09" db="EMBL/GenBank/DDBJ databases">
        <authorList>
            <person name="Tagini F."/>
        </authorList>
    </citation>
    <scope>NUCLEOTIDE SEQUENCE [LARGE SCALE GENOMIC DNA]</scope>
    <source>
        <strain evidence="1 2">MK142</strain>
    </source>
</reference>
<evidence type="ECO:0000313" key="2">
    <source>
        <dbReference type="Proteomes" id="UP000268285"/>
    </source>
</evidence>
<dbReference type="Proteomes" id="UP000268285">
    <property type="component" value="Unassembled WGS sequence"/>
</dbReference>
<gene>
    <name evidence="1" type="ORF">LAUMK142_00518</name>
</gene>
<accession>A0A498QJH8</accession>
<evidence type="ECO:0000313" key="1">
    <source>
        <dbReference type="EMBL" id="VBA46900.1"/>
    </source>
</evidence>
<organism evidence="1 2">
    <name type="scientific">Mycobacterium pseudokansasii</name>
    <dbReference type="NCBI Taxonomy" id="2341080"/>
    <lineage>
        <taxon>Bacteria</taxon>
        <taxon>Bacillati</taxon>
        <taxon>Actinomycetota</taxon>
        <taxon>Actinomycetes</taxon>
        <taxon>Mycobacteriales</taxon>
        <taxon>Mycobacteriaceae</taxon>
        <taxon>Mycobacterium</taxon>
    </lineage>
</organism>
<dbReference type="EMBL" id="UPHU01000001">
    <property type="protein sequence ID" value="VBA46900.1"/>
    <property type="molecule type" value="Genomic_DNA"/>
</dbReference>
<keyword evidence="2" id="KW-1185">Reference proteome</keyword>
<name>A0A498QJH8_9MYCO</name>
<sequence>MAAAPGNKTVAPAVNMFNKLSEFDSTLFDTKSPWEQA</sequence>
<protein>
    <submittedName>
        <fullName evidence="1">Uncharacterized protein</fullName>
    </submittedName>
</protein>
<proteinExistence type="predicted"/>
<dbReference type="AlphaFoldDB" id="A0A498QJH8"/>